<dbReference type="AlphaFoldDB" id="A0A1D9G8K9"/>
<dbReference type="PROSITE" id="PS01247">
    <property type="entry name" value="IUNH"/>
    <property type="match status" value="1"/>
</dbReference>
<dbReference type="SUPFAM" id="SSF53590">
    <property type="entry name" value="Nucleoside hydrolase"/>
    <property type="match status" value="1"/>
</dbReference>
<reference evidence="4" key="2">
    <citation type="submission" date="2022-10" db="EMBL/GenBank/DDBJ databases">
        <authorList>
            <person name="Ngo T.-E."/>
        </authorList>
    </citation>
    <scope>NUCLEOTIDE SEQUENCE</scope>
    <source>
        <strain evidence="4">JHB</strain>
    </source>
</reference>
<proteinExistence type="predicted"/>
<reference evidence="4" key="1">
    <citation type="journal article" date="2017" name="Proc. Natl. Acad. Sci. U.S.A.">
        <title>Comparative genomics uncovers the prolific and distinctive metabolic potential of the cyanobacterial genus Moorea.</title>
        <authorList>
            <person name="Leao T."/>
            <person name="Castelao G."/>
            <person name="Korobeynikov A."/>
            <person name="Monroe E.A."/>
            <person name="Podell S."/>
            <person name="Glukhov E."/>
            <person name="Allen E.E."/>
            <person name="Gerwick W.H."/>
            <person name="Gerwick L."/>
        </authorList>
    </citation>
    <scope>NUCLEOTIDE SEQUENCE</scope>
    <source>
        <strain evidence="4">JHB</strain>
    </source>
</reference>
<dbReference type="Proteomes" id="UP000176944">
    <property type="component" value="Chromosome"/>
</dbReference>
<dbReference type="InterPro" id="IPR036452">
    <property type="entry name" value="Ribo_hydro-like"/>
</dbReference>
<dbReference type="InterPro" id="IPR052775">
    <property type="entry name" value="IUN_hydrolase"/>
</dbReference>
<dbReference type="InterPro" id="IPR001910">
    <property type="entry name" value="Inosine/uridine_hydrolase_dom"/>
</dbReference>
<evidence type="ECO:0000256" key="1">
    <source>
        <dbReference type="ARBA" id="ARBA00022801"/>
    </source>
</evidence>
<dbReference type="GO" id="GO:0016799">
    <property type="term" value="F:hydrolase activity, hydrolyzing N-glycosyl compounds"/>
    <property type="evidence" value="ECO:0007669"/>
    <property type="project" value="InterPro"/>
</dbReference>
<name>A0A1D9G8K9_MOOP1</name>
<keyword evidence="1 4" id="KW-0378">Hydrolase</keyword>
<dbReference type="Gene3D" id="3.90.245.10">
    <property type="entry name" value="Ribonucleoside hydrolase-like"/>
    <property type="match status" value="1"/>
</dbReference>
<protein>
    <submittedName>
        <fullName evidence="4">Nucleoside hydrolase</fullName>
    </submittedName>
</protein>
<dbReference type="EMBL" id="CP017708">
    <property type="protein sequence ID" value="AOY83967.2"/>
    <property type="molecule type" value="Genomic_DNA"/>
</dbReference>
<dbReference type="InterPro" id="IPR015910">
    <property type="entry name" value="I/U_nuclsd_hydro_CS"/>
</dbReference>
<sequence length="313" mass="33837">MLHSHMRKFLIDTDTASDDAVALLMAHRWPDVQVEAITIVSGNVPVEQGAKNALYTLQMCGASTPVYLGCPKPMLRPCQYAQWFHGEDGMGNMHYPEPQAKPQLAHGVDIIIDTIKTNPKEITLVTLGPLTNIAIALLRAPEIASLVKRCVIMGGAANVVGNVTPAAEYNIWVDPDAAKIVFHSGMPMEMVGWELSRGDAALLPAEIAQIKNLGTEIASFAVDCNASALEASVKIQDSPGLTLADPVAMAVALDPAIITRQGKYYVEVETLSELTRGQTVVDELGVLKQTPNMTVICSIDAPRWKEHLYRCLG</sequence>
<dbReference type="Pfam" id="PF01156">
    <property type="entry name" value="IU_nuc_hydro"/>
    <property type="match status" value="1"/>
</dbReference>
<gene>
    <name evidence="4" type="ORF">BJP36_32640</name>
</gene>
<dbReference type="PANTHER" id="PTHR46190:SF1">
    <property type="entry name" value="SI:CH211-201H21.5"/>
    <property type="match status" value="1"/>
</dbReference>
<dbReference type="CDD" id="cd02649">
    <property type="entry name" value="nuc_hydro_CeIAG"/>
    <property type="match status" value="1"/>
</dbReference>
<evidence type="ECO:0000313" key="4">
    <source>
        <dbReference type="EMBL" id="AOY83967.2"/>
    </source>
</evidence>
<dbReference type="PANTHER" id="PTHR46190">
    <property type="entry name" value="SI:CH211-201H21.5-RELATED"/>
    <property type="match status" value="1"/>
</dbReference>
<keyword evidence="2" id="KW-0326">Glycosidase</keyword>
<evidence type="ECO:0000259" key="3">
    <source>
        <dbReference type="Pfam" id="PF01156"/>
    </source>
</evidence>
<feature type="domain" description="Inosine/uridine-preferring nucleoside hydrolase" evidence="3">
    <location>
        <begin position="10"/>
        <end position="305"/>
    </location>
</feature>
<accession>A0A1D9G8K9</accession>
<evidence type="ECO:0000256" key="2">
    <source>
        <dbReference type="ARBA" id="ARBA00023295"/>
    </source>
</evidence>
<organism evidence="4">
    <name type="scientific">Moorena producens (strain JHB)</name>
    <dbReference type="NCBI Taxonomy" id="1454205"/>
    <lineage>
        <taxon>Bacteria</taxon>
        <taxon>Bacillati</taxon>
        <taxon>Cyanobacteriota</taxon>
        <taxon>Cyanophyceae</taxon>
        <taxon>Coleofasciculales</taxon>
        <taxon>Coleofasciculaceae</taxon>
        <taxon>Moorena</taxon>
    </lineage>
</organism>